<comment type="caution">
    <text evidence="4">The sequence shown here is derived from an EMBL/GenBank/DDBJ whole genome shotgun (WGS) entry which is preliminary data.</text>
</comment>
<accession>A0A409WBJ0</accession>
<feature type="domain" description="Histone chaperone RTT106/FACT complex subunit SPT16-like middle" evidence="3">
    <location>
        <begin position="306"/>
        <end position="418"/>
    </location>
</feature>
<dbReference type="AlphaFoldDB" id="A0A409WBJ0"/>
<organism evidence="4 5">
    <name type="scientific">Gymnopilus dilepis</name>
    <dbReference type="NCBI Taxonomy" id="231916"/>
    <lineage>
        <taxon>Eukaryota</taxon>
        <taxon>Fungi</taxon>
        <taxon>Dikarya</taxon>
        <taxon>Basidiomycota</taxon>
        <taxon>Agaricomycotina</taxon>
        <taxon>Agaricomycetes</taxon>
        <taxon>Agaricomycetidae</taxon>
        <taxon>Agaricales</taxon>
        <taxon>Agaricineae</taxon>
        <taxon>Hymenogastraceae</taxon>
        <taxon>Gymnopilus</taxon>
    </lineage>
</organism>
<feature type="compositionally biased region" description="Acidic residues" evidence="2">
    <location>
        <begin position="512"/>
        <end position="528"/>
    </location>
</feature>
<protein>
    <recommendedName>
        <fullName evidence="3">Histone chaperone RTT106/FACT complex subunit SPT16-like middle domain-containing protein</fullName>
    </recommendedName>
</protein>
<gene>
    <name evidence="4" type="ORF">CVT26_000280</name>
</gene>
<feature type="region of interest" description="Disordered" evidence="2">
    <location>
        <begin position="371"/>
        <end position="405"/>
    </location>
</feature>
<keyword evidence="5" id="KW-1185">Reference proteome</keyword>
<feature type="region of interest" description="Disordered" evidence="2">
    <location>
        <begin position="424"/>
        <end position="543"/>
    </location>
</feature>
<proteinExistence type="predicted"/>
<dbReference type="InterPro" id="IPR011993">
    <property type="entry name" value="PH-like_dom_sf"/>
</dbReference>
<evidence type="ECO:0000313" key="4">
    <source>
        <dbReference type="EMBL" id="PPQ75863.1"/>
    </source>
</evidence>
<feature type="compositionally biased region" description="Basic and acidic residues" evidence="2">
    <location>
        <begin position="83"/>
        <end position="94"/>
    </location>
</feature>
<sequence>MGPDAHFLDTLLPALPTSLAAQIRELRAASPTNQSTLENLIRFILGVDPSTDTQMTDWAEKQAELKSVLASLVPNFASQVGLGDRKRSREDEHPSTSGSAAGTNGDAQPDSKKPRLGLADGGSPTPIDPGAPLFTLHALSVTSPIRKKVDITVHENAVVMTHPTSKVVEATIPTSFLRRAFVLPTRGKTKPHWTVVLLSADVPDAKGKGAAPAPAAGASENQQIIFGVDATTTTAFTTTTYSSQLTPTSHPKGTSTLPLILQLLSHLPSHPTLNPPIQPASQGIFKSACPGIMGAATSASSSELGIPGVEAYRAAKAGNLWFCKEGVLWGESKPCEFWAVGEMDGREGGVRIQGAGRTCSVILIRRPVKDGQEKDAMQVDGQEGEAEEDEVEPGEETEFGMVDSKEREGIQEWVRQHRRLFWLPSSSPSTSAAKVDKGKQKATPNFPLPQNTGPLTIHTLQDLSDDEDADFDEDVSDLDGSEHSSQEGSSSSEGEEDEEEEEAAGAGSEADANADSDAQDEEDEEDDLDPAHHPLLRPGAMPRMSKAAMQMAVGIVEGAFLGSSAGGAGEEEDEDGDGEDEEDELDE</sequence>
<feature type="compositionally biased region" description="Acidic residues" evidence="2">
    <location>
        <begin position="382"/>
        <end position="398"/>
    </location>
</feature>
<feature type="compositionally biased region" description="Polar residues" evidence="2">
    <location>
        <begin position="95"/>
        <end position="106"/>
    </location>
</feature>
<feature type="compositionally biased region" description="Acidic residues" evidence="2">
    <location>
        <begin position="493"/>
        <end position="503"/>
    </location>
</feature>
<feature type="compositionally biased region" description="Polar residues" evidence="2">
    <location>
        <begin position="448"/>
        <end position="461"/>
    </location>
</feature>
<dbReference type="Pfam" id="PF08512">
    <property type="entry name" value="Rttp106-like_middle"/>
    <property type="match status" value="1"/>
</dbReference>
<dbReference type="Proteomes" id="UP000284706">
    <property type="component" value="Unassembled WGS sequence"/>
</dbReference>
<dbReference type="InterPro" id="IPR013719">
    <property type="entry name" value="RTT106/SPT16-like_middle_dom"/>
</dbReference>
<evidence type="ECO:0000256" key="1">
    <source>
        <dbReference type="ARBA" id="ARBA00025370"/>
    </source>
</evidence>
<evidence type="ECO:0000256" key="2">
    <source>
        <dbReference type="SAM" id="MobiDB-lite"/>
    </source>
</evidence>
<dbReference type="SMART" id="SM01287">
    <property type="entry name" value="Rtt106"/>
    <property type="match status" value="1"/>
</dbReference>
<comment type="function">
    <text evidence="1">Component of the FACT complex, a general chromatin factor that acts to reorganize nucleosomes. The FACT complex is involved in multiple processes that require DNA as a template such as mRNA elongation, DNA replication and DNA repair. During transcription elongation the FACT complex acts as a histone chaperone that both destabilizes and restores nucleosomal structure. It facilitates the passage of RNA polymerase II and transcription by promoting the dissociation of one histone H2A-H2B dimer from the nucleosome, then subsequently promotes the reestablishment of the nucleosome following the passage of RNA polymerase II.</text>
</comment>
<dbReference type="EMBL" id="NHYE01005220">
    <property type="protein sequence ID" value="PPQ75863.1"/>
    <property type="molecule type" value="Genomic_DNA"/>
</dbReference>
<feature type="compositionally biased region" description="Acidic residues" evidence="2">
    <location>
        <begin position="463"/>
        <end position="479"/>
    </location>
</feature>
<reference evidence="4 5" key="1">
    <citation type="journal article" date="2018" name="Evol. Lett.">
        <title>Horizontal gene cluster transfer increased hallucinogenic mushroom diversity.</title>
        <authorList>
            <person name="Reynolds H.T."/>
            <person name="Vijayakumar V."/>
            <person name="Gluck-Thaler E."/>
            <person name="Korotkin H.B."/>
            <person name="Matheny P.B."/>
            <person name="Slot J.C."/>
        </authorList>
    </citation>
    <scope>NUCLEOTIDE SEQUENCE [LARGE SCALE GENOMIC DNA]</scope>
    <source>
        <strain evidence="4 5">SRW20</strain>
    </source>
</reference>
<feature type="compositionally biased region" description="Acidic residues" evidence="2">
    <location>
        <begin position="569"/>
        <end position="587"/>
    </location>
</feature>
<feature type="region of interest" description="Disordered" evidence="2">
    <location>
        <begin position="80"/>
        <end position="129"/>
    </location>
</feature>
<dbReference type="STRING" id="231916.A0A409WBJ0"/>
<dbReference type="InParanoid" id="A0A409WBJ0"/>
<dbReference type="OrthoDB" id="75754at2759"/>
<evidence type="ECO:0000259" key="3">
    <source>
        <dbReference type="SMART" id="SM01287"/>
    </source>
</evidence>
<dbReference type="SUPFAM" id="SSF50729">
    <property type="entry name" value="PH domain-like"/>
    <property type="match status" value="1"/>
</dbReference>
<feature type="region of interest" description="Disordered" evidence="2">
    <location>
        <begin position="562"/>
        <end position="587"/>
    </location>
</feature>
<name>A0A409WBJ0_9AGAR</name>
<evidence type="ECO:0000313" key="5">
    <source>
        <dbReference type="Proteomes" id="UP000284706"/>
    </source>
</evidence>
<dbReference type="Gene3D" id="2.30.29.30">
    <property type="entry name" value="Pleckstrin-homology domain (PH domain)/Phosphotyrosine-binding domain (PTB)"/>
    <property type="match status" value="1"/>
</dbReference>